<name>I4B492_TURPD</name>
<sequence>MEITLITFVALAASVLTFFSGFGLGTILTPFMAIFFPVETAIALTGIVHLLNNLFKFALVRRHVDWPVVLRFGVTAIVGAAIGALLLGLIPNQTALFVWQAGTKTFEIRLLKLIVAALMIVFVLFELLPRLRALQFDRNKLMLGGALSGFFGGLTGHQGALRSAFLIKCGLSKEAFVATGVVIACAIDITRLGIYSTRLSVTLVQENMVLLFSAIAAAFAGAWLGSQLLKKVTLAFVQYTVSVLVFALAVALAAGVI</sequence>
<evidence type="ECO:0000256" key="7">
    <source>
        <dbReference type="ARBA" id="ARBA00023136"/>
    </source>
</evidence>
<accession>I4B492</accession>
<comment type="subcellular location">
    <subcellularLocation>
        <location evidence="1 8">Cell membrane</location>
        <topology evidence="1 8">Multi-pass membrane protein</topology>
    </subcellularLocation>
</comment>
<evidence type="ECO:0000256" key="6">
    <source>
        <dbReference type="ARBA" id="ARBA00022989"/>
    </source>
</evidence>
<keyword evidence="10" id="KW-1185">Reference proteome</keyword>
<keyword evidence="7 8" id="KW-0472">Membrane</keyword>
<reference evidence="9 10" key="1">
    <citation type="submission" date="2012-06" db="EMBL/GenBank/DDBJ databases">
        <title>The complete chromosome of genome of Turneriella parva DSM 21527.</title>
        <authorList>
            <consortium name="US DOE Joint Genome Institute (JGI-PGF)"/>
            <person name="Lucas S."/>
            <person name="Han J."/>
            <person name="Lapidus A."/>
            <person name="Bruce D."/>
            <person name="Goodwin L."/>
            <person name="Pitluck S."/>
            <person name="Peters L."/>
            <person name="Kyrpides N."/>
            <person name="Mavromatis K."/>
            <person name="Ivanova N."/>
            <person name="Mikhailova N."/>
            <person name="Chertkov O."/>
            <person name="Detter J.C."/>
            <person name="Tapia R."/>
            <person name="Han C."/>
            <person name="Land M."/>
            <person name="Hauser L."/>
            <person name="Markowitz V."/>
            <person name="Cheng J.-F."/>
            <person name="Hugenholtz P."/>
            <person name="Woyke T."/>
            <person name="Wu D."/>
            <person name="Gronow S."/>
            <person name="Wellnitz S."/>
            <person name="Brambilla E."/>
            <person name="Klenk H.-P."/>
            <person name="Eisen J.A."/>
        </authorList>
    </citation>
    <scope>NUCLEOTIDE SEQUENCE [LARGE SCALE GENOMIC DNA]</scope>
    <source>
        <strain evidence="10">ATCC BAA-1111 / DSM 21527 / NCTC 11395 / H</strain>
    </source>
</reference>
<comment type="similarity">
    <text evidence="2 8">Belongs to the 4-toluene sulfonate uptake permease (TSUP) (TC 2.A.102) family.</text>
</comment>
<dbReference type="HOGENOM" id="CLU_1041015_0_0_12"/>
<evidence type="ECO:0000256" key="2">
    <source>
        <dbReference type="ARBA" id="ARBA00009142"/>
    </source>
</evidence>
<dbReference type="STRING" id="869212.Turpa_1451"/>
<keyword evidence="4 8" id="KW-1003">Cell membrane</keyword>
<evidence type="ECO:0000256" key="5">
    <source>
        <dbReference type="ARBA" id="ARBA00022692"/>
    </source>
</evidence>
<evidence type="ECO:0000256" key="8">
    <source>
        <dbReference type="RuleBase" id="RU363041"/>
    </source>
</evidence>
<evidence type="ECO:0000256" key="3">
    <source>
        <dbReference type="ARBA" id="ARBA00022448"/>
    </source>
</evidence>
<dbReference type="InterPro" id="IPR002781">
    <property type="entry name" value="TM_pro_TauE-like"/>
</dbReference>
<dbReference type="KEGG" id="tpx:Turpa_1451"/>
<dbReference type="Pfam" id="PF01925">
    <property type="entry name" value="TauE"/>
    <property type="match status" value="1"/>
</dbReference>
<evidence type="ECO:0000313" key="9">
    <source>
        <dbReference type="EMBL" id="AFM12099.1"/>
    </source>
</evidence>
<keyword evidence="5 8" id="KW-0812">Transmembrane</keyword>
<feature type="transmembrane region" description="Helical" evidence="8">
    <location>
        <begin position="175"/>
        <end position="195"/>
    </location>
</feature>
<dbReference type="PATRIC" id="fig|869212.3.peg.1442"/>
<feature type="transmembrane region" description="Helical" evidence="8">
    <location>
        <begin position="207"/>
        <end position="224"/>
    </location>
</feature>
<gene>
    <name evidence="9" type="ordered locus">Turpa_1451</name>
</gene>
<dbReference type="OrthoDB" id="8480055at2"/>
<keyword evidence="3" id="KW-0813">Transport</keyword>
<dbReference type="EMBL" id="CP002959">
    <property type="protein sequence ID" value="AFM12099.1"/>
    <property type="molecule type" value="Genomic_DNA"/>
</dbReference>
<feature type="transmembrane region" description="Helical" evidence="8">
    <location>
        <begin position="68"/>
        <end position="90"/>
    </location>
</feature>
<dbReference type="RefSeq" id="WP_014802613.1">
    <property type="nucleotide sequence ID" value="NC_018020.1"/>
</dbReference>
<evidence type="ECO:0000256" key="4">
    <source>
        <dbReference type="ARBA" id="ARBA00022475"/>
    </source>
</evidence>
<feature type="transmembrane region" description="Helical" evidence="8">
    <location>
        <begin position="236"/>
        <end position="256"/>
    </location>
</feature>
<dbReference type="InterPro" id="IPR052017">
    <property type="entry name" value="TSUP"/>
</dbReference>
<dbReference type="PANTHER" id="PTHR30269">
    <property type="entry name" value="TRANSMEMBRANE PROTEIN YFCA"/>
    <property type="match status" value="1"/>
</dbReference>
<dbReference type="Proteomes" id="UP000006048">
    <property type="component" value="Chromosome"/>
</dbReference>
<proteinExistence type="inferred from homology"/>
<evidence type="ECO:0000313" key="10">
    <source>
        <dbReference type="Proteomes" id="UP000006048"/>
    </source>
</evidence>
<dbReference type="PANTHER" id="PTHR30269:SF37">
    <property type="entry name" value="MEMBRANE TRANSPORTER PROTEIN"/>
    <property type="match status" value="1"/>
</dbReference>
<protein>
    <recommendedName>
        <fullName evidence="8">Probable membrane transporter protein</fullName>
    </recommendedName>
</protein>
<feature type="transmembrane region" description="Helical" evidence="8">
    <location>
        <begin position="27"/>
        <end position="48"/>
    </location>
</feature>
<evidence type="ECO:0000256" key="1">
    <source>
        <dbReference type="ARBA" id="ARBA00004651"/>
    </source>
</evidence>
<dbReference type="GO" id="GO:0005886">
    <property type="term" value="C:plasma membrane"/>
    <property type="evidence" value="ECO:0007669"/>
    <property type="project" value="UniProtKB-SubCell"/>
</dbReference>
<feature type="transmembrane region" description="Helical" evidence="8">
    <location>
        <begin position="110"/>
        <end position="129"/>
    </location>
</feature>
<dbReference type="AlphaFoldDB" id="I4B492"/>
<feature type="transmembrane region" description="Helical" evidence="8">
    <location>
        <begin position="141"/>
        <end position="160"/>
    </location>
</feature>
<organism evidence="9 10">
    <name type="scientific">Turneriella parva (strain ATCC BAA-1111 / DSM 21527 / NCTC 11395 / H)</name>
    <name type="common">Leptospira parva</name>
    <dbReference type="NCBI Taxonomy" id="869212"/>
    <lineage>
        <taxon>Bacteria</taxon>
        <taxon>Pseudomonadati</taxon>
        <taxon>Spirochaetota</taxon>
        <taxon>Spirochaetia</taxon>
        <taxon>Leptospirales</taxon>
        <taxon>Leptospiraceae</taxon>
        <taxon>Turneriella</taxon>
    </lineage>
</organism>
<keyword evidence="6 8" id="KW-1133">Transmembrane helix</keyword>